<evidence type="ECO:0000256" key="3">
    <source>
        <dbReference type="ARBA" id="ARBA00022692"/>
    </source>
</evidence>
<feature type="transmembrane region" description="Helical" evidence="7">
    <location>
        <begin position="12"/>
        <end position="34"/>
    </location>
</feature>
<evidence type="ECO:0000256" key="1">
    <source>
        <dbReference type="ARBA" id="ARBA00004141"/>
    </source>
</evidence>
<dbReference type="STRING" id="568069.A0A1J1IZR8"/>
<dbReference type="CDD" id="cd03127">
    <property type="entry name" value="tetraspanin_LEL"/>
    <property type="match status" value="1"/>
</dbReference>
<comment type="similarity">
    <text evidence="2 7">Belongs to the tetraspanin (TM4SF) family.</text>
</comment>
<dbReference type="InterPro" id="IPR018499">
    <property type="entry name" value="Tetraspanin/Peripherin"/>
</dbReference>
<feature type="transmembrane region" description="Helical" evidence="7">
    <location>
        <begin position="90"/>
        <end position="110"/>
    </location>
</feature>
<sequence length="235" mass="26283">MSHKCAKGIIKYFLFILNLLCAIVGIVLIVHGGLALAKVTDLKNVLPTDYLSDLIPTIVIFLGVFIFFISFLGCCGAIQSHVCLLETYSICLLLLVMFQVMLACFIFLFVDDVQKESVRSFSRMWRSRGTSRDSRVMVDMIQENLECCGSNSFLNYSLDKIPKSCCKRGVDFCTREQTFYVGCKMQLEDSIKSSAQTISYLCLGAGIIELLGAIMGFILSGYIRKVQAIRRCCFG</sequence>
<dbReference type="Proteomes" id="UP000183832">
    <property type="component" value="Unassembled WGS sequence"/>
</dbReference>
<dbReference type="PANTHER" id="PTHR19282">
    <property type="entry name" value="TETRASPANIN"/>
    <property type="match status" value="1"/>
</dbReference>
<organism evidence="8 9">
    <name type="scientific">Clunio marinus</name>
    <dbReference type="NCBI Taxonomy" id="568069"/>
    <lineage>
        <taxon>Eukaryota</taxon>
        <taxon>Metazoa</taxon>
        <taxon>Ecdysozoa</taxon>
        <taxon>Arthropoda</taxon>
        <taxon>Hexapoda</taxon>
        <taxon>Insecta</taxon>
        <taxon>Pterygota</taxon>
        <taxon>Neoptera</taxon>
        <taxon>Endopterygota</taxon>
        <taxon>Diptera</taxon>
        <taxon>Nematocera</taxon>
        <taxon>Chironomoidea</taxon>
        <taxon>Chironomidae</taxon>
        <taxon>Clunio</taxon>
    </lineage>
</organism>
<keyword evidence="9" id="KW-1185">Reference proteome</keyword>
<protein>
    <recommendedName>
        <fullName evidence="7">Tetraspanin</fullName>
    </recommendedName>
</protein>
<name>A0A1J1IZR8_9DIPT</name>
<dbReference type="PRINTS" id="PR00259">
    <property type="entry name" value="TMFOUR"/>
</dbReference>
<feature type="disulfide bond" evidence="6">
    <location>
        <begin position="147"/>
        <end position="183"/>
    </location>
</feature>
<dbReference type="EMBL" id="CVRI01000065">
    <property type="protein sequence ID" value="CRL05701.1"/>
    <property type="molecule type" value="Genomic_DNA"/>
</dbReference>
<feature type="disulfide bond" evidence="6">
    <location>
        <begin position="148"/>
        <end position="165"/>
    </location>
</feature>
<dbReference type="PIRSF" id="PIRSF002419">
    <property type="entry name" value="Tetraspanin"/>
    <property type="match status" value="1"/>
</dbReference>
<feature type="transmembrane region" description="Helical" evidence="7">
    <location>
        <begin position="54"/>
        <end position="78"/>
    </location>
</feature>
<evidence type="ECO:0000256" key="5">
    <source>
        <dbReference type="ARBA" id="ARBA00023136"/>
    </source>
</evidence>
<evidence type="ECO:0000256" key="2">
    <source>
        <dbReference type="ARBA" id="ARBA00006840"/>
    </source>
</evidence>
<dbReference type="SUPFAM" id="SSF48652">
    <property type="entry name" value="Tetraspanin"/>
    <property type="match status" value="1"/>
</dbReference>
<evidence type="ECO:0000256" key="4">
    <source>
        <dbReference type="ARBA" id="ARBA00022989"/>
    </source>
</evidence>
<dbReference type="OrthoDB" id="71600at2759"/>
<dbReference type="Pfam" id="PF00335">
    <property type="entry name" value="Tetraspanin"/>
    <property type="match status" value="1"/>
</dbReference>
<keyword evidence="4 7" id="KW-1133">Transmembrane helix</keyword>
<evidence type="ECO:0000313" key="8">
    <source>
        <dbReference type="EMBL" id="CRL05701.1"/>
    </source>
</evidence>
<accession>A0A1J1IZR8</accession>
<keyword evidence="5 7" id="KW-0472">Membrane</keyword>
<dbReference type="InterPro" id="IPR000301">
    <property type="entry name" value="Tetraspanin_animals"/>
</dbReference>
<evidence type="ECO:0000313" key="9">
    <source>
        <dbReference type="Proteomes" id="UP000183832"/>
    </source>
</evidence>
<dbReference type="InterPro" id="IPR008952">
    <property type="entry name" value="Tetraspanin_EC2_sf"/>
</dbReference>
<dbReference type="GO" id="GO:0005886">
    <property type="term" value="C:plasma membrane"/>
    <property type="evidence" value="ECO:0007669"/>
    <property type="project" value="TreeGrafter"/>
</dbReference>
<evidence type="ECO:0000256" key="6">
    <source>
        <dbReference type="PIRSR" id="PIRSR002419-1"/>
    </source>
</evidence>
<dbReference type="AlphaFoldDB" id="A0A1J1IZR8"/>
<proteinExistence type="inferred from homology"/>
<evidence type="ECO:0000256" key="7">
    <source>
        <dbReference type="RuleBase" id="RU361218"/>
    </source>
</evidence>
<keyword evidence="3 7" id="KW-0812">Transmembrane</keyword>
<keyword evidence="6" id="KW-1015">Disulfide bond</keyword>
<comment type="subcellular location">
    <subcellularLocation>
        <location evidence="1 7">Membrane</location>
        <topology evidence="1 7">Multi-pass membrane protein</topology>
    </subcellularLocation>
</comment>
<dbReference type="PANTHER" id="PTHR19282:SF521">
    <property type="entry name" value="IP01817P-RELATED"/>
    <property type="match status" value="1"/>
</dbReference>
<dbReference type="Gene3D" id="1.10.1450.10">
    <property type="entry name" value="Tetraspanin"/>
    <property type="match status" value="1"/>
</dbReference>
<feature type="transmembrane region" description="Helical" evidence="7">
    <location>
        <begin position="198"/>
        <end position="222"/>
    </location>
</feature>
<reference evidence="8 9" key="1">
    <citation type="submission" date="2015-04" db="EMBL/GenBank/DDBJ databases">
        <authorList>
            <person name="Syromyatnikov M.Y."/>
            <person name="Popov V.N."/>
        </authorList>
    </citation>
    <scope>NUCLEOTIDE SEQUENCE [LARGE SCALE GENOMIC DNA]</scope>
</reference>
<gene>
    <name evidence="8" type="primary">similar to CD63 antigen</name>
    <name evidence="8" type="ORF">CLUMA_CG018733</name>
</gene>